<comment type="caution">
    <text evidence="1">The sequence shown here is derived from an EMBL/GenBank/DDBJ whole genome shotgun (WGS) entry which is preliminary data.</text>
</comment>
<dbReference type="Proteomes" id="UP001177021">
    <property type="component" value="Unassembled WGS sequence"/>
</dbReference>
<protein>
    <submittedName>
        <fullName evidence="1">Uncharacterized protein</fullName>
    </submittedName>
</protein>
<dbReference type="EMBL" id="CASHSV030000013">
    <property type="protein sequence ID" value="CAJ2636745.1"/>
    <property type="molecule type" value="Genomic_DNA"/>
</dbReference>
<keyword evidence="2" id="KW-1185">Reference proteome</keyword>
<accession>A0ACB0IWX9</accession>
<gene>
    <name evidence="1" type="ORF">MILVUS5_LOCUS7206</name>
</gene>
<organism evidence="1 2">
    <name type="scientific">Trifolium pratense</name>
    <name type="common">Red clover</name>
    <dbReference type="NCBI Taxonomy" id="57577"/>
    <lineage>
        <taxon>Eukaryota</taxon>
        <taxon>Viridiplantae</taxon>
        <taxon>Streptophyta</taxon>
        <taxon>Embryophyta</taxon>
        <taxon>Tracheophyta</taxon>
        <taxon>Spermatophyta</taxon>
        <taxon>Magnoliopsida</taxon>
        <taxon>eudicotyledons</taxon>
        <taxon>Gunneridae</taxon>
        <taxon>Pentapetalae</taxon>
        <taxon>rosids</taxon>
        <taxon>fabids</taxon>
        <taxon>Fabales</taxon>
        <taxon>Fabaceae</taxon>
        <taxon>Papilionoideae</taxon>
        <taxon>50 kb inversion clade</taxon>
        <taxon>NPAAA clade</taxon>
        <taxon>Hologalegina</taxon>
        <taxon>IRL clade</taxon>
        <taxon>Trifolieae</taxon>
        <taxon>Trifolium</taxon>
    </lineage>
</organism>
<name>A0ACB0IWX9_TRIPR</name>
<sequence length="359" mass="40799">MIVTCLITPDGNGHNCNTSYVKFIENLDEVDSFAWGAALLAYLYQGMKKHILKQKNLDGFLWLILGFFFYHFKELFDIFDIDGDQVMTPAVGVPMIFPLIEKLSPIGKNHHSKIDNALDVKIDCVRVLLENVEIQFCTIVAPVFCYNNVEYHLPHRVAKQFPVLNEIDLTDIGSDLTVINFKVNAGRHSINFQDHYKKEIQQWNKRQLAQSYQLGESSTDQRTTSPQLADPSLPHTAPEGSETTREDTTSPQLVEPSPPHTALEGSETTMEDTTSPQLAEPSPLETSFETQTNTAAEEVEYENVPIRSKRVPIPINRFVHSESHTKAMLPKKTRKRKVHREEPQKGKRKNPEKGKGKKF</sequence>
<evidence type="ECO:0000313" key="2">
    <source>
        <dbReference type="Proteomes" id="UP001177021"/>
    </source>
</evidence>
<reference evidence="1" key="1">
    <citation type="submission" date="2023-10" db="EMBL/GenBank/DDBJ databases">
        <authorList>
            <person name="Rodriguez Cubillos JULIANA M."/>
            <person name="De Vega J."/>
        </authorList>
    </citation>
    <scope>NUCLEOTIDE SEQUENCE</scope>
</reference>
<proteinExistence type="predicted"/>
<evidence type="ECO:0000313" key="1">
    <source>
        <dbReference type="EMBL" id="CAJ2636745.1"/>
    </source>
</evidence>